<dbReference type="SUPFAM" id="SSF51556">
    <property type="entry name" value="Metallo-dependent hydrolases"/>
    <property type="match status" value="1"/>
</dbReference>
<dbReference type="Pfam" id="PF01244">
    <property type="entry name" value="Peptidase_M19"/>
    <property type="match status" value="1"/>
</dbReference>
<dbReference type="PROSITE" id="PS51365">
    <property type="entry name" value="RENAL_DIPEPTIDASE_2"/>
    <property type="match status" value="1"/>
</dbReference>
<dbReference type="GO" id="GO:0006508">
    <property type="term" value="P:proteolysis"/>
    <property type="evidence" value="ECO:0007669"/>
    <property type="project" value="InterPro"/>
</dbReference>
<dbReference type="RefSeq" id="WP_162892828.1">
    <property type="nucleotide sequence ID" value="NZ_BJXK01000007.1"/>
</dbReference>
<name>A0A511QR55_9VIBR</name>
<proteinExistence type="predicted"/>
<feature type="signal peptide" evidence="1">
    <location>
        <begin position="1"/>
        <end position="20"/>
    </location>
</feature>
<sequence length="416" mass="45013">MKLKPIALATSLLFSAYGMAHEIGQEHEHVEGGWNAKAGFVSDVDVESRLWNPRGKSQEELMARALFLAEAYDLKRTPEQMEKAEAARKKYSDAVVINSVMPVSVGVVGHGEKNFKAGIQRNIDAGMTLTSATLYAFPGGNGEKTIYQTATDSDKVLKQMSLSRISTVSDIYKAKQEGKTAFVYNTQGSDPAIDDPEAHAKKFAEHGIKVANFTYNNNNAFAGGGSTQDLGLTDLGVEWVKHAQANGVVIDVSHSSNQATIDAAKVSTKPMVASHSNAAALHNVSRNMSDEAIIAIGSTDGAVCPTGVGLFLNKESDASPERYVEHVEYIANLIGRDKVCFSTDYVHGILDWLERDIGNADVYPPELGFGTPASNIAPENIWDVVALLEAKGWTDKEIRGFLGENLMRVYAANWEG</sequence>
<protein>
    <recommendedName>
        <fullName evidence="4">Dipeptidase</fullName>
    </recommendedName>
</protein>
<evidence type="ECO:0000256" key="1">
    <source>
        <dbReference type="SAM" id="SignalP"/>
    </source>
</evidence>
<organism evidence="2 3">
    <name type="scientific">Vibrio superstes NBRC 103154</name>
    <dbReference type="NCBI Taxonomy" id="1219062"/>
    <lineage>
        <taxon>Bacteria</taxon>
        <taxon>Pseudomonadati</taxon>
        <taxon>Pseudomonadota</taxon>
        <taxon>Gammaproteobacteria</taxon>
        <taxon>Vibrionales</taxon>
        <taxon>Vibrionaceae</taxon>
        <taxon>Vibrio</taxon>
    </lineage>
</organism>
<keyword evidence="3" id="KW-1185">Reference proteome</keyword>
<comment type="caution">
    <text evidence="2">The sequence shown here is derived from an EMBL/GenBank/DDBJ whole genome shotgun (WGS) entry which is preliminary data.</text>
</comment>
<dbReference type="Proteomes" id="UP000321113">
    <property type="component" value="Unassembled WGS sequence"/>
</dbReference>
<evidence type="ECO:0008006" key="4">
    <source>
        <dbReference type="Google" id="ProtNLM"/>
    </source>
</evidence>
<evidence type="ECO:0000313" key="3">
    <source>
        <dbReference type="Proteomes" id="UP000321113"/>
    </source>
</evidence>
<dbReference type="InterPro" id="IPR008257">
    <property type="entry name" value="Pept_M19"/>
</dbReference>
<dbReference type="EMBL" id="BJXK01000007">
    <property type="protein sequence ID" value="GEM79819.1"/>
    <property type="molecule type" value="Genomic_DNA"/>
</dbReference>
<keyword evidence="1" id="KW-0732">Signal</keyword>
<dbReference type="PANTHER" id="PTHR10443">
    <property type="entry name" value="MICROSOMAL DIPEPTIDASE"/>
    <property type="match status" value="1"/>
</dbReference>
<dbReference type="Gene3D" id="3.20.20.140">
    <property type="entry name" value="Metal-dependent hydrolases"/>
    <property type="match status" value="1"/>
</dbReference>
<dbReference type="InterPro" id="IPR032466">
    <property type="entry name" value="Metal_Hydrolase"/>
</dbReference>
<gene>
    <name evidence="2" type="ORF">VSU01S_20640</name>
</gene>
<accession>A0A511QR55</accession>
<feature type="chain" id="PRO_5021917465" description="Dipeptidase" evidence="1">
    <location>
        <begin position="21"/>
        <end position="416"/>
    </location>
</feature>
<dbReference type="GO" id="GO:0070573">
    <property type="term" value="F:metallodipeptidase activity"/>
    <property type="evidence" value="ECO:0007669"/>
    <property type="project" value="InterPro"/>
</dbReference>
<dbReference type="AlphaFoldDB" id="A0A511QR55"/>
<reference evidence="2 3" key="1">
    <citation type="submission" date="2019-07" db="EMBL/GenBank/DDBJ databases">
        <title>Whole genome shotgun sequence of Vibrio superstes NBRC 103154.</title>
        <authorList>
            <person name="Hosoyama A."/>
            <person name="Uohara A."/>
            <person name="Ohji S."/>
            <person name="Ichikawa N."/>
        </authorList>
    </citation>
    <scope>NUCLEOTIDE SEQUENCE [LARGE SCALE GENOMIC DNA]</scope>
    <source>
        <strain evidence="2 3">NBRC 103154</strain>
    </source>
</reference>
<evidence type="ECO:0000313" key="2">
    <source>
        <dbReference type="EMBL" id="GEM79819.1"/>
    </source>
</evidence>
<dbReference type="PANTHER" id="PTHR10443:SF12">
    <property type="entry name" value="DIPEPTIDASE"/>
    <property type="match status" value="1"/>
</dbReference>